<proteinExistence type="predicted"/>
<evidence type="ECO:0000313" key="1">
    <source>
        <dbReference type="EMBL" id="KAK5632711.1"/>
    </source>
</evidence>
<name>A0AAN7UVB8_9PEZI</name>
<comment type="caution">
    <text evidence="1">The sequence shown here is derived from an EMBL/GenBank/DDBJ whole genome shotgun (WGS) entry which is preliminary data.</text>
</comment>
<reference evidence="1 2" key="1">
    <citation type="submission" date="2023-10" db="EMBL/GenBank/DDBJ databases">
        <title>Draft genome sequence of Xylaria bambusicola isolate GMP-LS, the root and basal stem rot pathogen of sugarcane in Indonesia.</title>
        <authorList>
            <person name="Selvaraj P."/>
            <person name="Muralishankar V."/>
            <person name="Muruganantham S."/>
            <person name="Sp S."/>
            <person name="Haryani S."/>
            <person name="Lau K.J.X."/>
            <person name="Naqvi N.I."/>
        </authorList>
    </citation>
    <scope>NUCLEOTIDE SEQUENCE [LARGE SCALE GENOMIC DNA]</scope>
    <source>
        <strain evidence="1">GMP-LS</strain>
    </source>
</reference>
<dbReference type="AlphaFoldDB" id="A0AAN7UVB8"/>
<dbReference type="EMBL" id="JAWHQM010000026">
    <property type="protein sequence ID" value="KAK5632711.1"/>
    <property type="molecule type" value="Genomic_DNA"/>
</dbReference>
<gene>
    <name evidence="1" type="ORF">RRF57_008425</name>
</gene>
<accession>A0AAN7UVB8</accession>
<organism evidence="1 2">
    <name type="scientific">Xylaria bambusicola</name>
    <dbReference type="NCBI Taxonomy" id="326684"/>
    <lineage>
        <taxon>Eukaryota</taxon>
        <taxon>Fungi</taxon>
        <taxon>Dikarya</taxon>
        <taxon>Ascomycota</taxon>
        <taxon>Pezizomycotina</taxon>
        <taxon>Sordariomycetes</taxon>
        <taxon>Xylariomycetidae</taxon>
        <taxon>Xylariales</taxon>
        <taxon>Xylariaceae</taxon>
        <taxon>Xylaria</taxon>
    </lineage>
</organism>
<evidence type="ECO:0000313" key="2">
    <source>
        <dbReference type="Proteomes" id="UP001305414"/>
    </source>
</evidence>
<protein>
    <submittedName>
        <fullName evidence="1">Uncharacterized protein</fullName>
    </submittedName>
</protein>
<keyword evidence="2" id="KW-1185">Reference proteome</keyword>
<dbReference type="Proteomes" id="UP001305414">
    <property type="component" value="Unassembled WGS sequence"/>
</dbReference>
<sequence>MLPPDQSSLPLYDLHFELEWASRPVRGGEAESLGKSLGKEMRVHIGTQAPSALSSRWIASSDESQQRGISTAYTKPHTYPCPSMGKKSLDMMEGEGRSGSLCPVYFRLFIILRKLWVLVIEASDARPLQYLGR</sequence>